<dbReference type="KEGG" id="crq:GCK72_003844"/>
<dbReference type="InterPro" id="IPR019422">
    <property type="entry name" value="7TM_GPCR_serpentine_rcpt_Srh"/>
</dbReference>
<gene>
    <name evidence="2" type="ORF">GCK72_003844</name>
</gene>
<dbReference type="Proteomes" id="UP000483820">
    <property type="component" value="Chromosome II"/>
</dbReference>
<name>A0A6A5H830_CAERE</name>
<feature type="transmembrane region" description="Helical" evidence="1">
    <location>
        <begin position="86"/>
        <end position="112"/>
    </location>
</feature>
<comment type="caution">
    <text evidence="2">The sequence shown here is derived from an EMBL/GenBank/DDBJ whole genome shotgun (WGS) entry which is preliminary data.</text>
</comment>
<keyword evidence="1" id="KW-0812">Transmembrane</keyword>
<keyword evidence="1" id="KW-0472">Membrane</keyword>
<dbReference type="AlphaFoldDB" id="A0A6A5H830"/>
<dbReference type="Pfam" id="PF10318">
    <property type="entry name" value="7TM_GPCR_Srh"/>
    <property type="match status" value="1"/>
</dbReference>
<accession>A0A6A5H830</accession>
<protein>
    <submittedName>
        <fullName evidence="2">Uncharacterized protein</fullName>
    </submittedName>
</protein>
<dbReference type="CTD" id="9817643"/>
<feature type="transmembrane region" description="Helical" evidence="1">
    <location>
        <begin position="166"/>
        <end position="190"/>
    </location>
</feature>
<proteinExistence type="predicted"/>
<sequence>MCLSIIALFENRFFVICSMRGNFIWEKFRPFWLIIHYIGVILIVIPLGMNVPNQEIALKQVFLRLPCLHPQIYEAPIFVMTDDITYPFIVCFSSTTFSVLEIVTFCLSLTWSILKQLKSGKMSRKTFEMQKRFFIALLIQVGVPFFVILFPFLYCARSVLFNYYNQAYMNCAIITWSIHGVVSTIAMVFIHQPYRIVILGVFRRRTHIVSNESSQRSLGVARTTQQPSIAPVHNLV</sequence>
<dbReference type="GeneID" id="9817643"/>
<reference evidence="2 3" key="1">
    <citation type="submission" date="2019-12" db="EMBL/GenBank/DDBJ databases">
        <title>Chromosome-level assembly of the Caenorhabditis remanei genome.</title>
        <authorList>
            <person name="Teterina A.A."/>
            <person name="Willis J.H."/>
            <person name="Phillips P.C."/>
        </authorList>
    </citation>
    <scope>NUCLEOTIDE SEQUENCE [LARGE SCALE GENOMIC DNA]</scope>
    <source>
        <strain evidence="2 3">PX506</strain>
        <tissue evidence="2">Whole organism</tissue>
    </source>
</reference>
<organism evidence="2 3">
    <name type="scientific">Caenorhabditis remanei</name>
    <name type="common">Caenorhabditis vulgaris</name>
    <dbReference type="NCBI Taxonomy" id="31234"/>
    <lineage>
        <taxon>Eukaryota</taxon>
        <taxon>Metazoa</taxon>
        <taxon>Ecdysozoa</taxon>
        <taxon>Nematoda</taxon>
        <taxon>Chromadorea</taxon>
        <taxon>Rhabditida</taxon>
        <taxon>Rhabditina</taxon>
        <taxon>Rhabditomorpha</taxon>
        <taxon>Rhabditoidea</taxon>
        <taxon>Rhabditidae</taxon>
        <taxon>Peloderinae</taxon>
        <taxon>Caenorhabditis</taxon>
    </lineage>
</organism>
<dbReference type="PANTHER" id="PTHR46891">
    <property type="entry name" value="SERPENTINE RECEPTOR, CLASS H-RELATED"/>
    <property type="match status" value="1"/>
</dbReference>
<dbReference type="RefSeq" id="XP_003099172.2">
    <property type="nucleotide sequence ID" value="XM_003099124.2"/>
</dbReference>
<dbReference type="SUPFAM" id="SSF81321">
    <property type="entry name" value="Family A G protein-coupled receptor-like"/>
    <property type="match status" value="1"/>
</dbReference>
<feature type="transmembrane region" description="Helical" evidence="1">
    <location>
        <begin position="30"/>
        <end position="49"/>
    </location>
</feature>
<keyword evidence="1" id="KW-1133">Transmembrane helix</keyword>
<evidence type="ECO:0000256" key="1">
    <source>
        <dbReference type="SAM" id="Phobius"/>
    </source>
</evidence>
<feature type="transmembrane region" description="Helical" evidence="1">
    <location>
        <begin position="133"/>
        <end position="154"/>
    </location>
</feature>
<evidence type="ECO:0000313" key="3">
    <source>
        <dbReference type="Proteomes" id="UP000483820"/>
    </source>
</evidence>
<evidence type="ECO:0000313" key="2">
    <source>
        <dbReference type="EMBL" id="KAF1763898.1"/>
    </source>
</evidence>
<dbReference type="EMBL" id="WUAV01000002">
    <property type="protein sequence ID" value="KAF1763898.1"/>
    <property type="molecule type" value="Genomic_DNA"/>
</dbReference>